<dbReference type="NCBIfam" id="NF011398">
    <property type="entry name" value="PRK14823.1"/>
    <property type="match status" value="1"/>
</dbReference>
<evidence type="ECO:0000313" key="12">
    <source>
        <dbReference type="EMBL" id="NER17631.1"/>
    </source>
</evidence>
<feature type="binding site" evidence="10">
    <location>
        <position position="76"/>
    </location>
    <ligand>
        <name>substrate</name>
    </ligand>
</feature>
<sequence>MDDSIEELELVFATHNENKFIEVAAQLPNHIKLLSLDDIGCVEDIPETGDTIEENAILKADYVKEHYKKDCFADDTGLEVVALEGAPGVYSKRYAGDDATADDNMNKLIQSLEHITKRNATFKTVIALAIGGEKTLFVGEVNGSITHKRHGEKGFGYDPIFKPDGFEETFAQMSLTQKSEIGHRGRAMRQLIDYLK</sequence>
<dbReference type="GO" id="GO:0046872">
    <property type="term" value="F:metal ion binding"/>
    <property type="evidence" value="ECO:0007669"/>
    <property type="project" value="UniProtKB-KW"/>
</dbReference>
<evidence type="ECO:0000256" key="2">
    <source>
        <dbReference type="ARBA" id="ARBA00011738"/>
    </source>
</evidence>
<feature type="binding site" evidence="10">
    <location>
        <begin position="155"/>
        <end position="158"/>
    </location>
    <ligand>
        <name>substrate</name>
    </ligand>
</feature>
<gene>
    <name evidence="12" type="ORF">GWK10_10440</name>
</gene>
<keyword evidence="5 10" id="KW-0378">Hydrolase</keyword>
<evidence type="ECO:0000256" key="3">
    <source>
        <dbReference type="ARBA" id="ARBA00022723"/>
    </source>
</evidence>
<comment type="cofactor">
    <cofactor evidence="10">
        <name>Mg(2+)</name>
        <dbReference type="ChEBI" id="CHEBI:18420"/>
    </cofactor>
    <text evidence="10">Binds 1 Mg(2+) ion per subunit.</text>
</comment>
<evidence type="ECO:0000256" key="4">
    <source>
        <dbReference type="ARBA" id="ARBA00022741"/>
    </source>
</evidence>
<dbReference type="InterPro" id="IPR029001">
    <property type="entry name" value="ITPase-like_fam"/>
</dbReference>
<feature type="binding site" evidence="10">
    <location>
        <position position="75"/>
    </location>
    <ligand>
        <name>Mg(2+)</name>
        <dbReference type="ChEBI" id="CHEBI:18420"/>
    </ligand>
</feature>
<comment type="function">
    <text evidence="10">Pyrophosphatase that catalyzes the hydrolysis of nucleoside triphosphates to their monophosphate derivatives, with a high preference for the non-canonical purine nucleotides XTP (xanthosine triphosphate), dITP (deoxyinosine triphosphate) and ITP. Seems to function as a house-cleaning enzyme that removes non-canonical purine nucleotides from the nucleotide pool, thus preventing their incorporation into DNA/RNA and avoiding chromosomal lesions.</text>
</comment>
<feature type="active site" description="Proton acceptor" evidence="10">
    <location>
        <position position="75"/>
    </location>
</feature>
<keyword evidence="7 10" id="KW-0546">Nucleotide metabolism</keyword>
<dbReference type="GO" id="GO:0009146">
    <property type="term" value="P:purine nucleoside triphosphate catabolic process"/>
    <property type="evidence" value="ECO:0007669"/>
    <property type="project" value="UniProtKB-UniRule"/>
</dbReference>
<dbReference type="GO" id="GO:0036220">
    <property type="term" value="F:ITP diphosphatase activity"/>
    <property type="evidence" value="ECO:0007669"/>
    <property type="project" value="UniProtKB-UniRule"/>
</dbReference>
<dbReference type="GO" id="GO:0036222">
    <property type="term" value="F:XTP diphosphatase activity"/>
    <property type="evidence" value="ECO:0007669"/>
    <property type="project" value="UniProtKB-UniRule"/>
</dbReference>
<dbReference type="GO" id="GO:0009117">
    <property type="term" value="P:nucleotide metabolic process"/>
    <property type="evidence" value="ECO:0007669"/>
    <property type="project" value="UniProtKB-KW"/>
</dbReference>
<evidence type="ECO:0000256" key="8">
    <source>
        <dbReference type="ARBA" id="ARBA00051875"/>
    </source>
</evidence>
<dbReference type="Proteomes" id="UP000474296">
    <property type="component" value="Unassembled WGS sequence"/>
</dbReference>
<dbReference type="InterPro" id="IPR002637">
    <property type="entry name" value="RdgB/HAM1"/>
</dbReference>
<evidence type="ECO:0000256" key="7">
    <source>
        <dbReference type="ARBA" id="ARBA00023080"/>
    </source>
</evidence>
<evidence type="ECO:0000256" key="11">
    <source>
        <dbReference type="RuleBase" id="RU003781"/>
    </source>
</evidence>
<dbReference type="Pfam" id="PF01725">
    <property type="entry name" value="Ham1p_like"/>
    <property type="match status" value="1"/>
</dbReference>
<evidence type="ECO:0000256" key="6">
    <source>
        <dbReference type="ARBA" id="ARBA00022842"/>
    </source>
</evidence>
<evidence type="ECO:0000256" key="10">
    <source>
        <dbReference type="HAMAP-Rule" id="MF_01405"/>
    </source>
</evidence>
<evidence type="ECO:0000256" key="9">
    <source>
        <dbReference type="ARBA" id="ARBA00052017"/>
    </source>
</evidence>
<comment type="similarity">
    <text evidence="1 10 11">Belongs to the HAM1 NTPase family.</text>
</comment>
<dbReference type="RefSeq" id="WP_164032308.1">
    <property type="nucleotide sequence ID" value="NZ_JAABOQ010000004.1"/>
</dbReference>
<dbReference type="SUPFAM" id="SSF52972">
    <property type="entry name" value="ITPase-like"/>
    <property type="match status" value="1"/>
</dbReference>
<dbReference type="Gene3D" id="3.90.950.10">
    <property type="match status" value="1"/>
</dbReference>
<accession>A0A6M0CIC4</accession>
<keyword evidence="13" id="KW-1185">Reference proteome</keyword>
<organism evidence="12 13">
    <name type="scientific">Spongiivirga citrea</name>
    <dbReference type="NCBI Taxonomy" id="1481457"/>
    <lineage>
        <taxon>Bacteria</taxon>
        <taxon>Pseudomonadati</taxon>
        <taxon>Bacteroidota</taxon>
        <taxon>Flavobacteriia</taxon>
        <taxon>Flavobacteriales</taxon>
        <taxon>Flavobacteriaceae</taxon>
        <taxon>Spongiivirga</taxon>
    </lineage>
</organism>
<keyword evidence="4 10" id="KW-0547">Nucleotide-binding</keyword>
<dbReference type="PANTHER" id="PTHR11067:SF9">
    <property type="entry name" value="INOSINE TRIPHOSPHATE PYROPHOSPHATASE"/>
    <property type="match status" value="1"/>
</dbReference>
<dbReference type="GO" id="GO:0000166">
    <property type="term" value="F:nucleotide binding"/>
    <property type="evidence" value="ECO:0007669"/>
    <property type="project" value="UniProtKB-KW"/>
</dbReference>
<comment type="caution">
    <text evidence="10">Lacks conserved residue(s) required for the propagation of feature annotation.</text>
</comment>
<feature type="binding site" evidence="10">
    <location>
        <position position="178"/>
    </location>
    <ligand>
        <name>substrate</name>
    </ligand>
</feature>
<dbReference type="EMBL" id="JAABOQ010000004">
    <property type="protein sequence ID" value="NER17631.1"/>
    <property type="molecule type" value="Genomic_DNA"/>
</dbReference>
<comment type="caution">
    <text evidence="12">The sequence shown here is derived from an EMBL/GenBank/DDBJ whole genome shotgun (WGS) entry which is preliminary data.</text>
</comment>
<evidence type="ECO:0000313" key="13">
    <source>
        <dbReference type="Proteomes" id="UP000474296"/>
    </source>
</evidence>
<dbReference type="CDD" id="cd00515">
    <property type="entry name" value="HAM1"/>
    <property type="match status" value="1"/>
</dbReference>
<keyword evidence="3 10" id="KW-0479">Metal-binding</keyword>
<dbReference type="FunFam" id="3.90.950.10:FF:000001">
    <property type="entry name" value="dITP/XTP pyrophosphatase"/>
    <property type="match status" value="1"/>
</dbReference>
<comment type="catalytic activity">
    <reaction evidence="8 10">
        <text>dITP + H2O = dIMP + diphosphate + H(+)</text>
        <dbReference type="Rhea" id="RHEA:28342"/>
        <dbReference type="ChEBI" id="CHEBI:15377"/>
        <dbReference type="ChEBI" id="CHEBI:15378"/>
        <dbReference type="ChEBI" id="CHEBI:33019"/>
        <dbReference type="ChEBI" id="CHEBI:61194"/>
        <dbReference type="ChEBI" id="CHEBI:61382"/>
        <dbReference type="EC" id="3.6.1.66"/>
    </reaction>
</comment>
<proteinExistence type="inferred from homology"/>
<dbReference type="EC" id="3.6.1.66" evidence="10"/>
<comment type="catalytic activity">
    <reaction evidence="10">
        <text>ITP + H2O = IMP + diphosphate + H(+)</text>
        <dbReference type="Rhea" id="RHEA:29399"/>
        <dbReference type="ChEBI" id="CHEBI:15377"/>
        <dbReference type="ChEBI" id="CHEBI:15378"/>
        <dbReference type="ChEBI" id="CHEBI:33019"/>
        <dbReference type="ChEBI" id="CHEBI:58053"/>
        <dbReference type="ChEBI" id="CHEBI:61402"/>
        <dbReference type="EC" id="3.6.1.66"/>
    </reaction>
</comment>
<dbReference type="GO" id="GO:0017111">
    <property type="term" value="F:ribonucleoside triphosphate phosphatase activity"/>
    <property type="evidence" value="ECO:0007669"/>
    <property type="project" value="InterPro"/>
</dbReference>
<name>A0A6M0CIC4_9FLAO</name>
<protein>
    <recommendedName>
        <fullName evidence="10">dITP/XTP pyrophosphatase</fullName>
        <ecNumber evidence="10">3.6.1.66</ecNumber>
    </recommendedName>
    <alternativeName>
        <fullName evidence="10">Non-canonical purine NTP pyrophosphatase</fullName>
    </alternativeName>
    <alternativeName>
        <fullName evidence="10">Non-standard purine NTP pyrophosphatase</fullName>
    </alternativeName>
    <alternativeName>
        <fullName evidence="10">Nucleoside-triphosphate diphosphatase</fullName>
    </alternativeName>
    <alternativeName>
        <fullName evidence="10">Nucleoside-triphosphate pyrophosphatase</fullName>
        <shortName evidence="10">NTPase</shortName>
    </alternativeName>
</protein>
<dbReference type="InterPro" id="IPR020922">
    <property type="entry name" value="dITP/XTP_pyrophosphatase"/>
</dbReference>
<dbReference type="AlphaFoldDB" id="A0A6M0CIC4"/>
<evidence type="ECO:0000256" key="1">
    <source>
        <dbReference type="ARBA" id="ARBA00008023"/>
    </source>
</evidence>
<feature type="binding site" evidence="10">
    <location>
        <begin position="14"/>
        <end position="19"/>
    </location>
    <ligand>
        <name>substrate</name>
    </ligand>
</feature>
<dbReference type="GO" id="GO:0035870">
    <property type="term" value="F:dITP diphosphatase activity"/>
    <property type="evidence" value="ECO:0007669"/>
    <property type="project" value="UniProtKB-UniRule"/>
</dbReference>
<dbReference type="HAMAP" id="MF_01405">
    <property type="entry name" value="Non_canon_purine_NTPase"/>
    <property type="match status" value="1"/>
</dbReference>
<feature type="binding site" evidence="10">
    <location>
        <begin position="183"/>
        <end position="184"/>
    </location>
    <ligand>
        <name>substrate</name>
    </ligand>
</feature>
<keyword evidence="6 10" id="KW-0460">Magnesium</keyword>
<dbReference type="GO" id="GO:0005829">
    <property type="term" value="C:cytosol"/>
    <property type="evidence" value="ECO:0007669"/>
    <property type="project" value="TreeGrafter"/>
</dbReference>
<dbReference type="PANTHER" id="PTHR11067">
    <property type="entry name" value="INOSINE TRIPHOSPHATE PYROPHOSPHATASE/HAM1 PROTEIN"/>
    <property type="match status" value="1"/>
</dbReference>
<reference evidence="12 13" key="1">
    <citation type="submission" date="2020-01" db="EMBL/GenBank/DDBJ databases">
        <title>Spongiivirga citrea KCTC 32990T.</title>
        <authorList>
            <person name="Wang G."/>
        </authorList>
    </citation>
    <scope>NUCLEOTIDE SEQUENCE [LARGE SCALE GENOMIC DNA]</scope>
    <source>
        <strain evidence="12 13">KCTC 32990</strain>
    </source>
</reference>
<dbReference type="NCBIfam" id="TIGR00042">
    <property type="entry name" value="RdgB/HAM1 family non-canonical purine NTP pyrophosphatase"/>
    <property type="match status" value="1"/>
</dbReference>
<evidence type="ECO:0000256" key="5">
    <source>
        <dbReference type="ARBA" id="ARBA00022801"/>
    </source>
</evidence>
<comment type="subunit">
    <text evidence="2 10">Homodimer.</text>
</comment>
<comment type="catalytic activity">
    <reaction evidence="9 10">
        <text>XTP + H2O = XMP + diphosphate + H(+)</text>
        <dbReference type="Rhea" id="RHEA:28610"/>
        <dbReference type="ChEBI" id="CHEBI:15377"/>
        <dbReference type="ChEBI" id="CHEBI:15378"/>
        <dbReference type="ChEBI" id="CHEBI:33019"/>
        <dbReference type="ChEBI" id="CHEBI:57464"/>
        <dbReference type="ChEBI" id="CHEBI:61314"/>
        <dbReference type="EC" id="3.6.1.66"/>
    </reaction>
</comment>